<comment type="caution">
    <text evidence="3">The sequence shown here is derived from an EMBL/GenBank/DDBJ whole genome shotgun (WGS) entry which is preliminary data.</text>
</comment>
<evidence type="ECO:0000259" key="2">
    <source>
        <dbReference type="SMART" id="SM00062"/>
    </source>
</evidence>
<protein>
    <submittedName>
        <fullName evidence="3">Transporter substrate-binding domain-containing protein</fullName>
    </submittedName>
</protein>
<reference evidence="3 4" key="1">
    <citation type="submission" date="2023-09" db="EMBL/GenBank/DDBJ databases">
        <authorList>
            <person name="Rey-Velasco X."/>
        </authorList>
    </citation>
    <scope>NUCLEOTIDE SEQUENCE [LARGE SCALE GENOMIC DNA]</scope>
    <source>
        <strain evidence="3 4">W431</strain>
    </source>
</reference>
<sequence length="253" mass="28868">MKLNIKKFFIRLLTLMMVSLSSISVAEQLIFVAEDLPPYHFNGQNNQPTGILVDLIDAVMLQAKIPYKIELMPFARIYTVTHETPNVVMLSLMKSDDRAAEFKWIGKSFKSKAFLVGLKNREDINIKNLEQAKQHIVGTIRGYHSEKYLKDAGFTVNKNMHLSVNYKHMWNMLFEQHIDFILTNFIAIEKEMTSIGFKQSDIKAVIELTDFPGDLFLATGLSTPDKTVDKLSKALAQIKENGTYDKIMSKWGA</sequence>
<evidence type="ECO:0000313" key="3">
    <source>
        <dbReference type="EMBL" id="MDT0602319.1"/>
    </source>
</evidence>
<dbReference type="Pfam" id="PF00497">
    <property type="entry name" value="SBP_bac_3"/>
    <property type="match status" value="1"/>
</dbReference>
<evidence type="ECO:0000256" key="1">
    <source>
        <dbReference type="SAM" id="SignalP"/>
    </source>
</evidence>
<dbReference type="Gene3D" id="3.40.190.10">
    <property type="entry name" value="Periplasmic binding protein-like II"/>
    <property type="match status" value="2"/>
</dbReference>
<keyword evidence="1" id="KW-0732">Signal</keyword>
<accession>A0ABU2ZWL5</accession>
<proteinExistence type="predicted"/>
<dbReference type="Proteomes" id="UP001266357">
    <property type="component" value="Unassembled WGS sequence"/>
</dbReference>
<dbReference type="EMBL" id="JAVRIF010000001">
    <property type="protein sequence ID" value="MDT0602319.1"/>
    <property type="molecule type" value="Genomic_DNA"/>
</dbReference>
<gene>
    <name evidence="3" type="ORF">RM573_01810</name>
</gene>
<dbReference type="PANTHER" id="PTHR38834:SF3">
    <property type="entry name" value="SOLUTE-BINDING PROTEIN FAMILY 3_N-TERMINAL DOMAIN-CONTAINING PROTEIN"/>
    <property type="match status" value="1"/>
</dbReference>
<dbReference type="InterPro" id="IPR001638">
    <property type="entry name" value="Solute-binding_3/MltF_N"/>
</dbReference>
<name>A0ABU2ZWL5_9GAMM</name>
<keyword evidence="4" id="KW-1185">Reference proteome</keyword>
<organism evidence="3 4">
    <name type="scientific">Thalassotalea castellviae</name>
    <dbReference type="NCBI Taxonomy" id="3075612"/>
    <lineage>
        <taxon>Bacteria</taxon>
        <taxon>Pseudomonadati</taxon>
        <taxon>Pseudomonadota</taxon>
        <taxon>Gammaproteobacteria</taxon>
        <taxon>Alteromonadales</taxon>
        <taxon>Colwelliaceae</taxon>
        <taxon>Thalassotalea</taxon>
    </lineage>
</organism>
<feature type="domain" description="Solute-binding protein family 3/N-terminal" evidence="2">
    <location>
        <begin position="28"/>
        <end position="253"/>
    </location>
</feature>
<dbReference type="RefSeq" id="WP_311576324.1">
    <property type="nucleotide sequence ID" value="NZ_JAVRIF010000001.1"/>
</dbReference>
<feature type="signal peptide" evidence="1">
    <location>
        <begin position="1"/>
        <end position="26"/>
    </location>
</feature>
<dbReference type="PANTHER" id="PTHR38834">
    <property type="entry name" value="PERIPLASMIC SUBSTRATE BINDING PROTEIN FAMILY 3"/>
    <property type="match status" value="1"/>
</dbReference>
<evidence type="ECO:0000313" key="4">
    <source>
        <dbReference type="Proteomes" id="UP001266357"/>
    </source>
</evidence>
<dbReference type="SUPFAM" id="SSF53850">
    <property type="entry name" value="Periplasmic binding protein-like II"/>
    <property type="match status" value="1"/>
</dbReference>
<feature type="chain" id="PRO_5046118006" evidence="1">
    <location>
        <begin position="27"/>
        <end position="253"/>
    </location>
</feature>
<dbReference type="SMART" id="SM00062">
    <property type="entry name" value="PBPb"/>
    <property type="match status" value="1"/>
</dbReference>